<dbReference type="PANTHER" id="PTHR13833:SF71">
    <property type="entry name" value="NHL DOMAIN-CONTAINING PROTEIN"/>
    <property type="match status" value="1"/>
</dbReference>
<gene>
    <name evidence="7" type="ORF">ACFO3S_08090</name>
</gene>
<dbReference type="SUPFAM" id="SSF49265">
    <property type="entry name" value="Fibronectin type III"/>
    <property type="match status" value="1"/>
</dbReference>
<comment type="subcellular location">
    <subcellularLocation>
        <location evidence="1">Cell envelope</location>
    </subcellularLocation>
</comment>
<dbReference type="PANTHER" id="PTHR13833">
    <property type="match status" value="1"/>
</dbReference>
<dbReference type="Pfam" id="PF09479">
    <property type="entry name" value="Flg_new"/>
    <property type="match status" value="1"/>
</dbReference>
<dbReference type="InterPro" id="IPR011042">
    <property type="entry name" value="6-blade_b-propeller_TolB-like"/>
</dbReference>
<name>A0ABV9FDL1_9BACL</name>
<dbReference type="CDD" id="cd00063">
    <property type="entry name" value="FN3"/>
    <property type="match status" value="1"/>
</dbReference>
<dbReference type="InterPro" id="IPR013378">
    <property type="entry name" value="InlB-like_B-rpt"/>
</dbReference>
<organism evidence="7 8">
    <name type="scientific">Cohnella hongkongensis</name>
    <dbReference type="NCBI Taxonomy" id="178337"/>
    <lineage>
        <taxon>Bacteria</taxon>
        <taxon>Bacillati</taxon>
        <taxon>Bacillota</taxon>
        <taxon>Bacilli</taxon>
        <taxon>Bacillales</taxon>
        <taxon>Paenibacillaceae</taxon>
        <taxon>Cohnella</taxon>
    </lineage>
</organism>
<keyword evidence="2" id="KW-0677">Repeat</keyword>
<dbReference type="InterPro" id="IPR001258">
    <property type="entry name" value="NHL_repeat"/>
</dbReference>
<dbReference type="InterPro" id="IPR042229">
    <property type="entry name" value="Listeria/Bacterioides_rpt_sf"/>
</dbReference>
<evidence type="ECO:0000256" key="4">
    <source>
        <dbReference type="SAM" id="MobiDB-lite"/>
    </source>
</evidence>
<proteinExistence type="predicted"/>
<dbReference type="PROSITE" id="PS50853">
    <property type="entry name" value="FN3"/>
    <property type="match status" value="1"/>
</dbReference>
<evidence type="ECO:0000259" key="6">
    <source>
        <dbReference type="PROSITE" id="PS51272"/>
    </source>
</evidence>
<dbReference type="RefSeq" id="WP_378094203.1">
    <property type="nucleotide sequence ID" value="NZ_JBHSEP010000004.1"/>
</dbReference>
<dbReference type="Gene3D" id="2.120.10.30">
    <property type="entry name" value="TolB, C-terminal domain"/>
    <property type="match status" value="2"/>
</dbReference>
<comment type="caution">
    <text evidence="7">The sequence shown here is derived from an EMBL/GenBank/DDBJ whole genome shotgun (WGS) entry which is preliminary data.</text>
</comment>
<dbReference type="Pfam" id="PF25021">
    <property type="entry name" value="TEN_NHL"/>
    <property type="match status" value="3"/>
</dbReference>
<dbReference type="SUPFAM" id="SSF101898">
    <property type="entry name" value="NHL repeat"/>
    <property type="match status" value="1"/>
</dbReference>
<dbReference type="InterPro" id="IPR056822">
    <property type="entry name" value="TEN_NHL"/>
</dbReference>
<evidence type="ECO:0000259" key="5">
    <source>
        <dbReference type="PROSITE" id="PS50853"/>
    </source>
</evidence>
<dbReference type="Gene3D" id="2.60.40.10">
    <property type="entry name" value="Immunoglobulins"/>
    <property type="match status" value="1"/>
</dbReference>
<evidence type="ECO:0000256" key="3">
    <source>
        <dbReference type="PROSITE-ProRule" id="PRU00504"/>
    </source>
</evidence>
<dbReference type="InterPro" id="IPR003961">
    <property type="entry name" value="FN3_dom"/>
</dbReference>
<dbReference type="SMART" id="SM00060">
    <property type="entry name" value="FN3"/>
    <property type="match status" value="1"/>
</dbReference>
<dbReference type="Gene3D" id="2.60.40.4270">
    <property type="entry name" value="Listeria-Bacteroides repeat domain"/>
    <property type="match status" value="1"/>
</dbReference>
<dbReference type="Pfam" id="PF00395">
    <property type="entry name" value="SLH"/>
    <property type="match status" value="3"/>
</dbReference>
<dbReference type="PROSITE" id="PS51272">
    <property type="entry name" value="SLH"/>
    <property type="match status" value="3"/>
</dbReference>
<evidence type="ECO:0000256" key="2">
    <source>
        <dbReference type="ARBA" id="ARBA00022737"/>
    </source>
</evidence>
<keyword evidence="8" id="KW-1185">Reference proteome</keyword>
<dbReference type="InterPro" id="IPR013783">
    <property type="entry name" value="Ig-like_fold"/>
</dbReference>
<feature type="repeat" description="NHL" evidence="3">
    <location>
        <begin position="359"/>
        <end position="390"/>
    </location>
</feature>
<dbReference type="Proteomes" id="UP001596028">
    <property type="component" value="Unassembled WGS sequence"/>
</dbReference>
<feature type="domain" description="Fibronectin type-III" evidence="5">
    <location>
        <begin position="466"/>
        <end position="556"/>
    </location>
</feature>
<evidence type="ECO:0000313" key="7">
    <source>
        <dbReference type="EMBL" id="MFC4598199.1"/>
    </source>
</evidence>
<dbReference type="Gene3D" id="2.40.10.500">
    <property type="match status" value="1"/>
</dbReference>
<reference evidence="8" key="1">
    <citation type="journal article" date="2019" name="Int. J. Syst. Evol. Microbiol.">
        <title>The Global Catalogue of Microorganisms (GCM) 10K type strain sequencing project: providing services to taxonomists for standard genome sequencing and annotation.</title>
        <authorList>
            <consortium name="The Broad Institute Genomics Platform"/>
            <consortium name="The Broad Institute Genome Sequencing Center for Infectious Disease"/>
            <person name="Wu L."/>
            <person name="Ma J."/>
        </authorList>
    </citation>
    <scope>NUCLEOTIDE SEQUENCE [LARGE SCALE GENOMIC DNA]</scope>
    <source>
        <strain evidence="8">CCUG 49571</strain>
    </source>
</reference>
<evidence type="ECO:0000313" key="8">
    <source>
        <dbReference type="Proteomes" id="UP001596028"/>
    </source>
</evidence>
<protein>
    <submittedName>
        <fullName evidence="7">S-layer homology domain-containing protein</fullName>
    </submittedName>
</protein>
<feature type="compositionally biased region" description="Low complexity" evidence="4">
    <location>
        <begin position="558"/>
        <end position="573"/>
    </location>
</feature>
<feature type="domain" description="SLH" evidence="6">
    <location>
        <begin position="843"/>
        <end position="900"/>
    </location>
</feature>
<feature type="region of interest" description="Disordered" evidence="4">
    <location>
        <begin position="547"/>
        <end position="580"/>
    </location>
</feature>
<feature type="domain" description="SLH" evidence="6">
    <location>
        <begin position="780"/>
        <end position="842"/>
    </location>
</feature>
<dbReference type="NCBIfam" id="TIGR02543">
    <property type="entry name" value="List_Bact_rpt"/>
    <property type="match status" value="1"/>
</dbReference>
<dbReference type="CDD" id="cd14953">
    <property type="entry name" value="NHL_like_1"/>
    <property type="match status" value="1"/>
</dbReference>
<accession>A0ABV9FDL1</accession>
<dbReference type="PROSITE" id="PS51125">
    <property type="entry name" value="NHL"/>
    <property type="match status" value="1"/>
</dbReference>
<dbReference type="Pfam" id="PF01436">
    <property type="entry name" value="NHL"/>
    <property type="match status" value="1"/>
</dbReference>
<dbReference type="EMBL" id="JBHSEP010000004">
    <property type="protein sequence ID" value="MFC4598199.1"/>
    <property type="molecule type" value="Genomic_DNA"/>
</dbReference>
<sequence>MSRTKVPSRKGRAAKLLLIALAILLMNGMPLLLPADWGSRAYAAEYYTIDTIAGTGAPGFSGDGGPAASAHFNNVYHVAVDAAGNLYFTDSDNHVIRKVDTSGIITTAAGRPGVEANWSIPSGDGGPATSATLRYPGGVTFDSAGNMYITEIGYERVRKVDTNGIISTVAGSSTGGQGYAGDGGPATAALLNRPVDVAVDSAGNLYIAEIFNHTIRKVDQTTGIITTVVGTGVAGFSGDGGPANLAQLNTPYSIDFDDSGNLYIADRNNNRVRKVDTSGNISTVAGAGVAGYSGDGGPATAARMNSPIGLTVDDDGTLYVAENGNHIVRKISPTGIITTVAGTGAFGDSGDGGPAKSAQLRGPLGIDLDHNGNLYVADRGNHKIKKLEAVTHTVAFDKNGGDTEATPSTLSVTDDETVAALPAPPTRPGYAFAGWNTQPTGGGTVFDDTTVVNGDVTVYAQWSLNPPHAPANLRASPGNGQATLAWDSVASAVYYSLYIGTASGAYDPLPLTTVTGATYTATGLVNDTTYYFAVKAHNALGVSGFSNEASATPRAPNSSSPSTPGSDSDSGRSAIQVVDGNGGSLVSNAYIVRSSASDGRRQAAVELTKEQAARAIDKLKPLGSDFAKMLIPDEDNGDVELVVTIPKASAGLLSESKIRMEISATRARVVIPDTTFEGGTDGLRFRIEPVKEKDLESIERLATMDPLVREAARGGTLETVGRPMTIGSNATGGGYEAILPLTGAPLSDEQLKRVAVFALYDDGTKELARGSIVPYDGEDRLGIRFPVTAGKTGTFAVIRWMNPEHQAFLFGYADGTFGPDRNVTRAEIAAMLVRVFDRNEDAAPGDFPDVGDGHWAKAYIDRASGMSLMIGYPDGSFKPDATITRAEMASAIAPLLPEATGASAGFADTEGSWAQAVIEQANAAGIVYGYEDGTFRPNSMLTRAEAVTMIGRLLGRGPLIGAPQQWPDVTQAHWAYGYIQEASMDHSYEKQQDGTEKFIPEP</sequence>
<feature type="domain" description="SLH" evidence="6">
    <location>
        <begin position="901"/>
        <end position="964"/>
    </location>
</feature>
<dbReference type="InterPro" id="IPR036116">
    <property type="entry name" value="FN3_sf"/>
</dbReference>
<dbReference type="InterPro" id="IPR001119">
    <property type="entry name" value="SLH_dom"/>
</dbReference>
<evidence type="ECO:0000256" key="1">
    <source>
        <dbReference type="ARBA" id="ARBA00004196"/>
    </source>
</evidence>